<gene>
    <name evidence="1" type="ORF">ACH407_19240</name>
</gene>
<protein>
    <submittedName>
        <fullName evidence="1">Uncharacterized protein</fullName>
    </submittedName>
</protein>
<sequence length="100" mass="11503">MIELIPDLLRKEIELDYFREQARSDHRVRNRLPAAPLAELEIGDLARAARLLVLPTDQQNRLRTLNKARNHLSHLQPLSQEKLVAVTEALTTDWVADDES</sequence>
<comment type="caution">
    <text evidence="1">The sequence shown here is derived from an EMBL/GenBank/DDBJ whole genome shotgun (WGS) entry which is preliminary data.</text>
</comment>
<dbReference type="EMBL" id="JBIRUI010000008">
    <property type="protein sequence ID" value="MFI1715694.1"/>
    <property type="molecule type" value="Genomic_DNA"/>
</dbReference>
<evidence type="ECO:0000313" key="2">
    <source>
        <dbReference type="Proteomes" id="UP001611339"/>
    </source>
</evidence>
<dbReference type="RefSeq" id="WP_398710422.1">
    <property type="nucleotide sequence ID" value="NZ_JBIRUI010000008.1"/>
</dbReference>
<proteinExistence type="predicted"/>
<dbReference type="Proteomes" id="UP001611339">
    <property type="component" value="Unassembled WGS sequence"/>
</dbReference>
<name>A0ABW7UA49_9ACTN</name>
<keyword evidence="2" id="KW-1185">Reference proteome</keyword>
<accession>A0ABW7UA49</accession>
<organism evidence="1 2">
    <name type="scientific">Streptomyces litmocidini</name>
    <dbReference type="NCBI Taxonomy" id="67318"/>
    <lineage>
        <taxon>Bacteria</taxon>
        <taxon>Bacillati</taxon>
        <taxon>Actinomycetota</taxon>
        <taxon>Actinomycetes</taxon>
        <taxon>Kitasatosporales</taxon>
        <taxon>Streptomycetaceae</taxon>
        <taxon>Streptomyces</taxon>
    </lineage>
</organism>
<reference evidence="1 2" key="1">
    <citation type="submission" date="2024-10" db="EMBL/GenBank/DDBJ databases">
        <title>The Natural Products Discovery Center: Release of the First 8490 Sequenced Strains for Exploring Actinobacteria Biosynthetic Diversity.</title>
        <authorList>
            <person name="Kalkreuter E."/>
            <person name="Kautsar S.A."/>
            <person name="Yang D."/>
            <person name="Bader C.D."/>
            <person name="Teijaro C.N."/>
            <person name="Fluegel L."/>
            <person name="Davis C.M."/>
            <person name="Simpson J.R."/>
            <person name="Lauterbach L."/>
            <person name="Steele A.D."/>
            <person name="Gui C."/>
            <person name="Meng S."/>
            <person name="Li G."/>
            <person name="Viehrig K."/>
            <person name="Ye F."/>
            <person name="Su P."/>
            <person name="Kiefer A.F."/>
            <person name="Nichols A."/>
            <person name="Cepeda A.J."/>
            <person name="Yan W."/>
            <person name="Fan B."/>
            <person name="Jiang Y."/>
            <person name="Adhikari A."/>
            <person name="Zheng C.-J."/>
            <person name="Schuster L."/>
            <person name="Cowan T.M."/>
            <person name="Smanski M.J."/>
            <person name="Chevrette M.G."/>
            <person name="De Carvalho L.P.S."/>
            <person name="Shen B."/>
        </authorList>
    </citation>
    <scope>NUCLEOTIDE SEQUENCE [LARGE SCALE GENOMIC DNA]</scope>
    <source>
        <strain evidence="1 2">NPDC020602</strain>
    </source>
</reference>
<evidence type="ECO:0000313" key="1">
    <source>
        <dbReference type="EMBL" id="MFI1715694.1"/>
    </source>
</evidence>